<dbReference type="EC" id="5.2.1.8" evidence="2"/>
<gene>
    <name evidence="6" type="ORF">Cvel_3423</name>
</gene>
<evidence type="ECO:0000256" key="2">
    <source>
        <dbReference type="ARBA" id="ARBA00013194"/>
    </source>
</evidence>
<dbReference type="InterPro" id="IPR050754">
    <property type="entry name" value="FKBP4/5/8-like"/>
</dbReference>
<reference evidence="6" key="1">
    <citation type="submission" date="2014-11" db="EMBL/GenBank/DDBJ databases">
        <authorList>
            <person name="Otto D Thomas"/>
            <person name="Naeem Raeece"/>
        </authorList>
    </citation>
    <scope>NUCLEOTIDE SEQUENCE</scope>
</reference>
<proteinExistence type="predicted"/>
<evidence type="ECO:0000256" key="5">
    <source>
        <dbReference type="SAM" id="MobiDB-lite"/>
    </source>
</evidence>
<dbReference type="PANTHER" id="PTHR46512:SF9">
    <property type="entry name" value="PEPTIDYLPROLYL ISOMERASE"/>
    <property type="match status" value="1"/>
</dbReference>
<name>A0A0G4FKP0_9ALVE</name>
<dbReference type="SMART" id="SM00028">
    <property type="entry name" value="TPR"/>
    <property type="match status" value="2"/>
</dbReference>
<comment type="catalytic activity">
    <reaction evidence="1">
        <text>[protein]-peptidylproline (omega=180) = [protein]-peptidylproline (omega=0)</text>
        <dbReference type="Rhea" id="RHEA:16237"/>
        <dbReference type="Rhea" id="RHEA-COMP:10747"/>
        <dbReference type="Rhea" id="RHEA-COMP:10748"/>
        <dbReference type="ChEBI" id="CHEBI:83833"/>
        <dbReference type="ChEBI" id="CHEBI:83834"/>
        <dbReference type="EC" id="5.2.1.8"/>
    </reaction>
</comment>
<dbReference type="PANTHER" id="PTHR46512">
    <property type="entry name" value="PEPTIDYLPROLYL ISOMERASE"/>
    <property type="match status" value="1"/>
</dbReference>
<keyword evidence="4" id="KW-0413">Isomerase</keyword>
<dbReference type="InterPro" id="IPR019734">
    <property type="entry name" value="TPR_rpt"/>
</dbReference>
<evidence type="ECO:0000256" key="1">
    <source>
        <dbReference type="ARBA" id="ARBA00000971"/>
    </source>
</evidence>
<dbReference type="EMBL" id="CDMZ01000418">
    <property type="protein sequence ID" value="CEM13890.1"/>
    <property type="molecule type" value="Genomic_DNA"/>
</dbReference>
<dbReference type="GO" id="GO:0003755">
    <property type="term" value="F:peptidyl-prolyl cis-trans isomerase activity"/>
    <property type="evidence" value="ECO:0007669"/>
    <property type="project" value="UniProtKB-EC"/>
</dbReference>
<dbReference type="PhylomeDB" id="A0A0G4FKP0"/>
<evidence type="ECO:0000256" key="4">
    <source>
        <dbReference type="ARBA" id="ARBA00023235"/>
    </source>
</evidence>
<keyword evidence="3" id="KW-0697">Rotamase</keyword>
<evidence type="ECO:0000313" key="6">
    <source>
        <dbReference type="EMBL" id="CEM13890.1"/>
    </source>
</evidence>
<evidence type="ECO:0000256" key="3">
    <source>
        <dbReference type="ARBA" id="ARBA00023110"/>
    </source>
</evidence>
<accession>A0A0G4FKP0</accession>
<dbReference type="AlphaFoldDB" id="A0A0G4FKP0"/>
<feature type="region of interest" description="Disordered" evidence="5">
    <location>
        <begin position="322"/>
        <end position="361"/>
    </location>
</feature>
<dbReference type="VEuPathDB" id="CryptoDB:Cvel_3423"/>
<dbReference type="Gene3D" id="1.25.40.10">
    <property type="entry name" value="Tetratricopeptide repeat domain"/>
    <property type="match status" value="1"/>
</dbReference>
<protein>
    <recommendedName>
        <fullName evidence="2">peptidylprolyl isomerase</fullName>
        <ecNumber evidence="2">5.2.1.8</ecNumber>
    </recommendedName>
</protein>
<organism evidence="6">
    <name type="scientific">Chromera velia CCMP2878</name>
    <dbReference type="NCBI Taxonomy" id="1169474"/>
    <lineage>
        <taxon>Eukaryota</taxon>
        <taxon>Sar</taxon>
        <taxon>Alveolata</taxon>
        <taxon>Colpodellida</taxon>
        <taxon>Chromeraceae</taxon>
        <taxon>Chromera</taxon>
    </lineage>
</organism>
<feature type="region of interest" description="Disordered" evidence="5">
    <location>
        <begin position="71"/>
        <end position="131"/>
    </location>
</feature>
<dbReference type="InterPro" id="IPR011990">
    <property type="entry name" value="TPR-like_helical_dom_sf"/>
</dbReference>
<sequence>MIAPVVREPMVHRLLHSFMKDSQKSGSTFADSFQPSTPIYQLMQTYAEEFKTNPDHARQIAKQWTESMGRAAEETVKAAETASAKTKEVDRTQAEGADGSPLEEAPSAETTDEPAPPQREEWVPGLSKGKRKLSPHELVGHFQLGEEMKASGRAAYEKGEFEMALTRYTQGVELLNWVEGTNDEDTQRVQEMLGLFHRNRAQAALKVDNWHEAHKAASEALSIDETDEKARYRRAKAAYSLGRMEGALEDYRWILANSKDKASIDAARSGYAETLKAQQKDRENVKKLMGQAASKGLFSEERPKPGTEEEIVAEAAALEKRRAEKERRERAAEPSYLPVEKKAGGGEGDAPSTPYSASAEPRLSLEETTTLLTELRDLYKSDDFEKQLREIRKAADYDQRRILIRLRKVMPETQTPVLRKWGFVQEEYAEMKKDLDRIVGFWSARDETVRGLSKDLMATVMGDFWGEEAS</sequence>
<feature type="compositionally biased region" description="Basic and acidic residues" evidence="5">
    <location>
        <begin position="322"/>
        <end position="332"/>
    </location>
</feature>
<dbReference type="SUPFAM" id="SSF48452">
    <property type="entry name" value="TPR-like"/>
    <property type="match status" value="1"/>
</dbReference>